<reference evidence="2 3" key="1">
    <citation type="submission" date="2019-04" db="EMBL/GenBank/DDBJ databases">
        <title>Thalassotalea guangxiensis sp. nov., isolated from sediment of the coastal wetland.</title>
        <authorList>
            <person name="Zheng S."/>
            <person name="Zhang D."/>
        </authorList>
    </citation>
    <scope>NUCLEOTIDE SEQUENCE [LARGE SCALE GENOMIC DNA]</scope>
    <source>
        <strain evidence="2 3">ZS-4</strain>
    </source>
</reference>
<evidence type="ECO:0000313" key="2">
    <source>
        <dbReference type="EMBL" id="TKB44530.1"/>
    </source>
</evidence>
<feature type="transmembrane region" description="Helical" evidence="1">
    <location>
        <begin position="12"/>
        <end position="34"/>
    </location>
</feature>
<proteinExistence type="predicted"/>
<dbReference type="PROSITE" id="PS51257">
    <property type="entry name" value="PROKAR_LIPOPROTEIN"/>
    <property type="match status" value="1"/>
</dbReference>
<dbReference type="EMBL" id="SWDB01000028">
    <property type="protein sequence ID" value="TKB44530.1"/>
    <property type="molecule type" value="Genomic_DNA"/>
</dbReference>
<dbReference type="Proteomes" id="UP000307999">
    <property type="component" value="Unassembled WGS sequence"/>
</dbReference>
<evidence type="ECO:0000313" key="3">
    <source>
        <dbReference type="Proteomes" id="UP000307999"/>
    </source>
</evidence>
<dbReference type="OrthoDB" id="6402606at2"/>
<name>A0A4U1B4Y0_9GAMM</name>
<gene>
    <name evidence="2" type="ORF">E8M12_11615</name>
</gene>
<sequence length="76" mass="8602">MKIKEYCQGDCIAKIIMLSVGLLLTGCFLILFIVNLQSLLEISFAYTLIATGISVLALLGLFWFGYHYLWRVGRPE</sequence>
<keyword evidence="1" id="KW-0472">Membrane</keyword>
<dbReference type="RefSeq" id="WP_136736312.1">
    <property type="nucleotide sequence ID" value="NZ_SWDB01000028.1"/>
</dbReference>
<comment type="caution">
    <text evidence="2">The sequence shown here is derived from an EMBL/GenBank/DDBJ whole genome shotgun (WGS) entry which is preliminary data.</text>
</comment>
<accession>A0A4U1B4Y0</accession>
<dbReference type="AlphaFoldDB" id="A0A4U1B4Y0"/>
<evidence type="ECO:0000256" key="1">
    <source>
        <dbReference type="SAM" id="Phobius"/>
    </source>
</evidence>
<keyword evidence="1" id="KW-0812">Transmembrane</keyword>
<keyword evidence="1" id="KW-1133">Transmembrane helix</keyword>
<feature type="transmembrane region" description="Helical" evidence="1">
    <location>
        <begin position="46"/>
        <end position="69"/>
    </location>
</feature>
<protein>
    <submittedName>
        <fullName evidence="2">Uncharacterized protein</fullName>
    </submittedName>
</protein>
<keyword evidence="3" id="KW-1185">Reference proteome</keyword>
<organism evidence="2 3">
    <name type="scientific">Thalassotalea mangrovi</name>
    <dbReference type="NCBI Taxonomy" id="2572245"/>
    <lineage>
        <taxon>Bacteria</taxon>
        <taxon>Pseudomonadati</taxon>
        <taxon>Pseudomonadota</taxon>
        <taxon>Gammaproteobacteria</taxon>
        <taxon>Alteromonadales</taxon>
        <taxon>Colwelliaceae</taxon>
        <taxon>Thalassotalea</taxon>
    </lineage>
</organism>